<accession>A0ABD0TZU7</accession>
<dbReference type="Proteomes" id="UP001552299">
    <property type="component" value="Unassembled WGS sequence"/>
</dbReference>
<reference evidence="2 3" key="1">
    <citation type="journal article" date="2024" name="Plant Biotechnol. J.">
        <title>Dendrobium thyrsiflorum genome and its molecular insights into genes involved in important horticultural traits.</title>
        <authorList>
            <person name="Chen B."/>
            <person name="Wang J.Y."/>
            <person name="Zheng P.J."/>
            <person name="Li K.L."/>
            <person name="Liang Y.M."/>
            <person name="Chen X.F."/>
            <person name="Zhang C."/>
            <person name="Zhao X."/>
            <person name="He X."/>
            <person name="Zhang G.Q."/>
            <person name="Liu Z.J."/>
            <person name="Xu Q."/>
        </authorList>
    </citation>
    <scope>NUCLEOTIDE SEQUENCE [LARGE SCALE GENOMIC DNA]</scope>
    <source>
        <strain evidence="2">GZMU011</strain>
    </source>
</reference>
<protein>
    <submittedName>
        <fullName evidence="2">Uncharacterized protein</fullName>
    </submittedName>
</protein>
<dbReference type="EMBL" id="JANQDX010000019">
    <property type="protein sequence ID" value="KAL0905242.1"/>
    <property type="molecule type" value="Genomic_DNA"/>
</dbReference>
<gene>
    <name evidence="2" type="ORF">M5K25_027433</name>
</gene>
<evidence type="ECO:0000313" key="3">
    <source>
        <dbReference type="Proteomes" id="UP001552299"/>
    </source>
</evidence>
<organism evidence="2 3">
    <name type="scientific">Dendrobium thyrsiflorum</name>
    <name type="common">Pinecone-like raceme dendrobium</name>
    <name type="synonym">Orchid</name>
    <dbReference type="NCBI Taxonomy" id="117978"/>
    <lineage>
        <taxon>Eukaryota</taxon>
        <taxon>Viridiplantae</taxon>
        <taxon>Streptophyta</taxon>
        <taxon>Embryophyta</taxon>
        <taxon>Tracheophyta</taxon>
        <taxon>Spermatophyta</taxon>
        <taxon>Magnoliopsida</taxon>
        <taxon>Liliopsida</taxon>
        <taxon>Asparagales</taxon>
        <taxon>Orchidaceae</taxon>
        <taxon>Epidendroideae</taxon>
        <taxon>Malaxideae</taxon>
        <taxon>Dendrobiinae</taxon>
        <taxon>Dendrobium</taxon>
    </lineage>
</organism>
<comment type="caution">
    <text evidence="2">The sequence shown here is derived from an EMBL/GenBank/DDBJ whole genome shotgun (WGS) entry which is preliminary data.</text>
</comment>
<feature type="compositionally biased region" description="Basic residues" evidence="1">
    <location>
        <begin position="20"/>
        <end position="30"/>
    </location>
</feature>
<dbReference type="AlphaFoldDB" id="A0ABD0TZU7"/>
<feature type="compositionally biased region" description="Basic and acidic residues" evidence="1">
    <location>
        <begin position="31"/>
        <end position="44"/>
    </location>
</feature>
<sequence>MLERAGREKIGGGISPERRLKLKSMVRSRRREAIDEGMGPERKFPLRARKRREEQKDSVSGIRPMTRPGTSENSESAERRPMAASMRPESPGVPARGSPRARATTRSPSQKTPGKLQGSPVKSHREKKSEPGKSDSDFRIAWRERKSTG</sequence>
<proteinExistence type="predicted"/>
<name>A0ABD0TZU7_DENTH</name>
<feature type="compositionally biased region" description="Basic and acidic residues" evidence="1">
    <location>
        <begin position="127"/>
        <end position="149"/>
    </location>
</feature>
<evidence type="ECO:0000256" key="1">
    <source>
        <dbReference type="SAM" id="MobiDB-lite"/>
    </source>
</evidence>
<feature type="region of interest" description="Disordered" evidence="1">
    <location>
        <begin position="1"/>
        <end position="149"/>
    </location>
</feature>
<keyword evidence="3" id="KW-1185">Reference proteome</keyword>
<feature type="compositionally biased region" description="Basic and acidic residues" evidence="1">
    <location>
        <begin position="1"/>
        <end position="10"/>
    </location>
</feature>
<evidence type="ECO:0000313" key="2">
    <source>
        <dbReference type="EMBL" id="KAL0905242.1"/>
    </source>
</evidence>